<comment type="caution">
    <text evidence="8">The sequence shown here is derived from an EMBL/GenBank/DDBJ whole genome shotgun (WGS) entry which is preliminary data.</text>
</comment>
<evidence type="ECO:0000256" key="4">
    <source>
        <dbReference type="ARBA" id="ARBA00023136"/>
    </source>
</evidence>
<dbReference type="Pfam" id="PF07690">
    <property type="entry name" value="MFS_1"/>
    <property type="match status" value="1"/>
</dbReference>
<evidence type="ECO:0000256" key="3">
    <source>
        <dbReference type="ARBA" id="ARBA00022989"/>
    </source>
</evidence>
<evidence type="ECO:0000256" key="1">
    <source>
        <dbReference type="ARBA" id="ARBA00004141"/>
    </source>
</evidence>
<protein>
    <recommendedName>
        <fullName evidence="7">Major facilitator superfamily (MFS) profile domain-containing protein</fullName>
    </recommendedName>
</protein>
<feature type="transmembrane region" description="Helical" evidence="6">
    <location>
        <begin position="59"/>
        <end position="79"/>
    </location>
</feature>
<dbReference type="PANTHER" id="PTHR23501:SF199">
    <property type="entry name" value="MFS EFFLUX TRANSPORTER INPD-RELATED"/>
    <property type="match status" value="1"/>
</dbReference>
<keyword evidence="3 6" id="KW-1133">Transmembrane helix</keyword>
<dbReference type="PROSITE" id="PS50850">
    <property type="entry name" value="MFS"/>
    <property type="match status" value="1"/>
</dbReference>
<evidence type="ECO:0000313" key="9">
    <source>
        <dbReference type="Proteomes" id="UP001396898"/>
    </source>
</evidence>
<dbReference type="PANTHER" id="PTHR23501">
    <property type="entry name" value="MAJOR FACILITATOR SUPERFAMILY"/>
    <property type="match status" value="1"/>
</dbReference>
<feature type="transmembrane region" description="Helical" evidence="6">
    <location>
        <begin position="251"/>
        <end position="270"/>
    </location>
</feature>
<feature type="transmembrane region" description="Helical" evidence="6">
    <location>
        <begin position="321"/>
        <end position="339"/>
    </location>
</feature>
<evidence type="ECO:0000256" key="2">
    <source>
        <dbReference type="ARBA" id="ARBA00022692"/>
    </source>
</evidence>
<keyword evidence="9" id="KW-1185">Reference proteome</keyword>
<comment type="subcellular location">
    <subcellularLocation>
        <location evidence="1">Membrane</location>
        <topology evidence="1">Multi-pass membrane protein</topology>
    </subcellularLocation>
</comment>
<accession>A0ABR1STM9</accession>
<keyword evidence="4 6" id="KW-0472">Membrane</keyword>
<evidence type="ECO:0000256" key="6">
    <source>
        <dbReference type="SAM" id="Phobius"/>
    </source>
</evidence>
<feature type="transmembrane region" description="Helical" evidence="6">
    <location>
        <begin position="20"/>
        <end position="47"/>
    </location>
</feature>
<feature type="region of interest" description="Disordered" evidence="5">
    <location>
        <begin position="567"/>
        <end position="586"/>
    </location>
</feature>
<feature type="transmembrane region" description="Helical" evidence="6">
    <location>
        <begin position="359"/>
        <end position="377"/>
    </location>
</feature>
<reference evidence="8 9" key="1">
    <citation type="submission" date="2023-01" db="EMBL/GenBank/DDBJ databases">
        <title>Analysis of 21 Apiospora genomes using comparative genomics revels a genus with tremendous synthesis potential of carbohydrate active enzymes and secondary metabolites.</title>
        <authorList>
            <person name="Sorensen T."/>
        </authorList>
    </citation>
    <scope>NUCLEOTIDE SEQUENCE [LARGE SCALE GENOMIC DNA]</scope>
    <source>
        <strain evidence="8 9">CBS 20057</strain>
    </source>
</reference>
<proteinExistence type="predicted"/>
<dbReference type="SUPFAM" id="SSF103473">
    <property type="entry name" value="MFS general substrate transporter"/>
    <property type="match status" value="2"/>
</dbReference>
<dbReference type="EMBL" id="JAQQWI010000002">
    <property type="protein sequence ID" value="KAK8037680.1"/>
    <property type="molecule type" value="Genomic_DNA"/>
</dbReference>
<evidence type="ECO:0000313" key="8">
    <source>
        <dbReference type="EMBL" id="KAK8037680.1"/>
    </source>
</evidence>
<gene>
    <name evidence="8" type="ORF">PG991_001026</name>
</gene>
<feature type="transmembrane region" description="Helical" evidence="6">
    <location>
        <begin position="531"/>
        <end position="551"/>
    </location>
</feature>
<organism evidence="8 9">
    <name type="scientific">Apiospora marii</name>
    <dbReference type="NCBI Taxonomy" id="335849"/>
    <lineage>
        <taxon>Eukaryota</taxon>
        <taxon>Fungi</taxon>
        <taxon>Dikarya</taxon>
        <taxon>Ascomycota</taxon>
        <taxon>Pezizomycotina</taxon>
        <taxon>Sordariomycetes</taxon>
        <taxon>Xylariomycetidae</taxon>
        <taxon>Amphisphaeriales</taxon>
        <taxon>Apiosporaceae</taxon>
        <taxon>Apiospora</taxon>
    </lineage>
</organism>
<dbReference type="Gene3D" id="1.20.1720.10">
    <property type="entry name" value="Multidrug resistance protein D"/>
    <property type="match status" value="1"/>
</dbReference>
<feature type="transmembrane region" description="Helical" evidence="6">
    <location>
        <begin position="212"/>
        <end position="230"/>
    </location>
</feature>
<dbReference type="Gene3D" id="1.20.1250.20">
    <property type="entry name" value="MFS general substrate transporter like domains"/>
    <property type="match status" value="1"/>
</dbReference>
<sequence>MTFDPRTSESDGKLHSWRLVTVIGSLCLGVFLFGLDVSIIAVAIPQITTQFQSLADVSWYGSAYMLTLTAFQPLFGNLYKFFNAKVVYLASLSVFEVGSVICAAAPTSAVLIFGRAWLGLGGAGLLQGALAIIGEAVTVDKVPLFQGIVVSSMAVSVCCGPVIGGALTEYVSWRTHPSIQASYHGASVANLAGQIGVFGCETPSTSWPKMTSNVPAGVVVIAAVFLFVPLGKPSTAHQGLSLRQKFQHMDILGLVMFLGAICSVLLALTWGGQTYPWSDARIIALFVVFGVLTPSFCYWLVRRGELALIPVRVLKRRSVYVGAMALIGFGVLSVVYGYYLPILFQSAQGVSTTESGLRYIALVGPQIVALVIVGGMVSKWGYYVPYMIGGSIICSVGAGLLTTVNLSTPTVQWAAYLVITGLGLGMAGQLPYTAVQAVLETPQLTAFSPADVATGNAINVFSFHLAGAVGTAIGQALLIDGLKTSVPMYTSAVSPDQVVQAGATGLQTVANSSVVLEALRMAYVEAVRRTIILGLAAMCMVVPLSCAMEWVNLKRVAERRDQVFTAEQTSAGSEDASTSVEKSGSF</sequence>
<feature type="transmembrane region" description="Helical" evidence="6">
    <location>
        <begin position="456"/>
        <end position="479"/>
    </location>
</feature>
<dbReference type="Proteomes" id="UP001396898">
    <property type="component" value="Unassembled WGS sequence"/>
</dbReference>
<dbReference type="InterPro" id="IPR036259">
    <property type="entry name" value="MFS_trans_sf"/>
</dbReference>
<feature type="transmembrane region" description="Helical" evidence="6">
    <location>
        <begin position="384"/>
        <end position="407"/>
    </location>
</feature>
<dbReference type="InterPro" id="IPR020846">
    <property type="entry name" value="MFS_dom"/>
</dbReference>
<feature type="domain" description="Major facilitator superfamily (MFS) profile" evidence="7">
    <location>
        <begin position="22"/>
        <end position="528"/>
    </location>
</feature>
<evidence type="ECO:0000259" key="7">
    <source>
        <dbReference type="PROSITE" id="PS50850"/>
    </source>
</evidence>
<feature type="transmembrane region" description="Helical" evidence="6">
    <location>
        <begin position="413"/>
        <end position="435"/>
    </location>
</feature>
<keyword evidence="2 6" id="KW-0812">Transmembrane</keyword>
<name>A0ABR1STM9_9PEZI</name>
<feature type="transmembrane region" description="Helical" evidence="6">
    <location>
        <begin position="282"/>
        <end position="301"/>
    </location>
</feature>
<dbReference type="InterPro" id="IPR011701">
    <property type="entry name" value="MFS"/>
</dbReference>
<feature type="transmembrane region" description="Helical" evidence="6">
    <location>
        <begin position="86"/>
        <end position="106"/>
    </location>
</feature>
<feature type="transmembrane region" description="Helical" evidence="6">
    <location>
        <begin position="144"/>
        <end position="167"/>
    </location>
</feature>
<feature type="transmembrane region" description="Helical" evidence="6">
    <location>
        <begin position="112"/>
        <end position="132"/>
    </location>
</feature>
<evidence type="ECO:0000256" key="5">
    <source>
        <dbReference type="SAM" id="MobiDB-lite"/>
    </source>
</evidence>